<dbReference type="KEGG" id="erl:AOC36_02380"/>
<protein>
    <submittedName>
        <fullName evidence="2">Uncharacterized protein</fullName>
    </submittedName>
</protein>
<keyword evidence="1" id="KW-0812">Transmembrane</keyword>
<keyword evidence="3" id="KW-1185">Reference proteome</keyword>
<accession>A0A0X8GYR3</accession>
<evidence type="ECO:0000256" key="1">
    <source>
        <dbReference type="SAM" id="Phobius"/>
    </source>
</evidence>
<feature type="transmembrane region" description="Helical" evidence="1">
    <location>
        <begin position="7"/>
        <end position="27"/>
    </location>
</feature>
<dbReference type="RefSeq" id="WP_067630911.1">
    <property type="nucleotide sequence ID" value="NZ_CP013213.1"/>
</dbReference>
<feature type="transmembrane region" description="Helical" evidence="1">
    <location>
        <begin position="87"/>
        <end position="105"/>
    </location>
</feature>
<dbReference type="Proteomes" id="UP000063781">
    <property type="component" value="Chromosome"/>
</dbReference>
<feature type="transmembrane region" description="Helical" evidence="1">
    <location>
        <begin position="63"/>
        <end position="81"/>
    </location>
</feature>
<sequence length="114" mass="12715">MNKGIRFLSKVLAYAPVVLFTIIGILSLDGTEAFVYLILGLILYSIIGFGLTSPHKEYQASGILSLLILTVIFYLGASEIFKSTMTMLYIWVYYAVVYGFSLWVTHTSSKEDPS</sequence>
<dbReference type="STRING" id="1514105.AOC36_02380"/>
<evidence type="ECO:0000313" key="2">
    <source>
        <dbReference type="EMBL" id="AMC92870.1"/>
    </source>
</evidence>
<name>A0A0X8GYR3_9FIRM</name>
<proteinExistence type="predicted"/>
<keyword evidence="1" id="KW-0472">Membrane</keyword>
<evidence type="ECO:0000313" key="3">
    <source>
        <dbReference type="Proteomes" id="UP000063781"/>
    </source>
</evidence>
<reference evidence="2 3" key="1">
    <citation type="submission" date="2015-10" db="EMBL/GenBank/DDBJ databases">
        <title>Erysipelothrix larvae sp. LV19 isolated from the larval gut of the rhinoceros beetle, Trypoxylus dichotomus.</title>
        <authorList>
            <person name="Lim S."/>
            <person name="Kim B.-C."/>
        </authorList>
    </citation>
    <scope>NUCLEOTIDE SEQUENCE [LARGE SCALE GENOMIC DNA]</scope>
    <source>
        <strain evidence="2 3">LV19</strain>
    </source>
</reference>
<dbReference type="AlphaFoldDB" id="A0A0X8GYR3"/>
<dbReference type="EMBL" id="CP013213">
    <property type="protein sequence ID" value="AMC92870.1"/>
    <property type="molecule type" value="Genomic_DNA"/>
</dbReference>
<gene>
    <name evidence="2" type="ORF">AOC36_02380</name>
</gene>
<organism evidence="2 3">
    <name type="scientific">Erysipelothrix larvae</name>
    <dbReference type="NCBI Taxonomy" id="1514105"/>
    <lineage>
        <taxon>Bacteria</taxon>
        <taxon>Bacillati</taxon>
        <taxon>Bacillota</taxon>
        <taxon>Erysipelotrichia</taxon>
        <taxon>Erysipelotrichales</taxon>
        <taxon>Erysipelotrichaceae</taxon>
        <taxon>Erysipelothrix</taxon>
    </lineage>
</organism>
<keyword evidence="1" id="KW-1133">Transmembrane helix</keyword>
<feature type="transmembrane region" description="Helical" evidence="1">
    <location>
        <begin position="33"/>
        <end position="51"/>
    </location>
</feature>